<dbReference type="InterPro" id="IPR019494">
    <property type="entry name" value="FIST_C"/>
</dbReference>
<dbReference type="PANTHER" id="PTHR40252:SF2">
    <property type="entry name" value="BLR0328 PROTEIN"/>
    <property type="match status" value="1"/>
</dbReference>
<dbReference type="AlphaFoldDB" id="A0A2S7UYM8"/>
<dbReference type="InterPro" id="IPR013702">
    <property type="entry name" value="FIST_domain_N"/>
</dbReference>
<comment type="caution">
    <text evidence="3">The sequence shown here is derived from an EMBL/GenBank/DDBJ whole genome shotgun (WGS) entry which is preliminary data.</text>
</comment>
<organism evidence="3 4">
    <name type="scientific">Psychrosphaera saromensis</name>
    <dbReference type="NCBI Taxonomy" id="716813"/>
    <lineage>
        <taxon>Bacteria</taxon>
        <taxon>Pseudomonadati</taxon>
        <taxon>Pseudomonadota</taxon>
        <taxon>Gammaproteobacteria</taxon>
        <taxon>Alteromonadales</taxon>
        <taxon>Pseudoalteromonadaceae</taxon>
        <taxon>Psychrosphaera</taxon>
    </lineage>
</organism>
<reference evidence="3 4" key="1">
    <citation type="submission" date="2016-12" db="EMBL/GenBank/DDBJ databases">
        <title>Diversity of luminous bacteria.</title>
        <authorList>
            <person name="Yoshizawa S."/>
            <person name="Kogure K."/>
        </authorList>
    </citation>
    <scope>NUCLEOTIDE SEQUENCE [LARGE SCALE GENOMIC DNA]</scope>
    <source>
        <strain evidence="3 4">SA4-48</strain>
    </source>
</reference>
<dbReference type="Proteomes" id="UP000239007">
    <property type="component" value="Unassembled WGS sequence"/>
</dbReference>
<evidence type="ECO:0000259" key="2">
    <source>
        <dbReference type="SMART" id="SM01204"/>
    </source>
</evidence>
<dbReference type="Pfam" id="PF10442">
    <property type="entry name" value="FIST_C"/>
    <property type="match status" value="1"/>
</dbReference>
<evidence type="ECO:0000313" key="3">
    <source>
        <dbReference type="EMBL" id="PQJ54371.1"/>
    </source>
</evidence>
<dbReference type="SMART" id="SM00897">
    <property type="entry name" value="FIST"/>
    <property type="match status" value="1"/>
</dbReference>
<dbReference type="SMART" id="SM01204">
    <property type="entry name" value="FIST_C"/>
    <property type="match status" value="1"/>
</dbReference>
<feature type="domain" description="FIST C-domain" evidence="2">
    <location>
        <begin position="221"/>
        <end position="366"/>
    </location>
</feature>
<protein>
    <recommendedName>
        <fullName evidence="5">FIST domain-containing protein</fullName>
    </recommendedName>
</protein>
<dbReference type="PANTHER" id="PTHR40252">
    <property type="entry name" value="BLR0328 PROTEIN"/>
    <property type="match status" value="1"/>
</dbReference>
<dbReference type="EMBL" id="MSCH01000003">
    <property type="protein sequence ID" value="PQJ54371.1"/>
    <property type="molecule type" value="Genomic_DNA"/>
</dbReference>
<evidence type="ECO:0000259" key="1">
    <source>
        <dbReference type="SMART" id="SM00897"/>
    </source>
</evidence>
<dbReference type="OrthoDB" id="378730at2"/>
<feature type="domain" description="FIST" evidence="1">
    <location>
        <begin position="30"/>
        <end position="220"/>
    </location>
</feature>
<sequence>MSSVLFTWHNNGHSISEFESGLKLALSSDASSLLILACQDNQFTAPQINPLLSACPLPICGGIYPQLIYKNQLMEQGCIIIGFEQEVDISLIRQASKLITDEQLVEAIEQTSLMNAQVSSNGSLLMFYDSLVNNTEDFLDCLFECLDYQTNIIGGGAGNLEFKQTPCLFTNDGLIDDAIQIVALKSKITTAATHGWQILKGPFLVSEVDKQTVMSLDYQPAFSLYKDEIESISSLRFDESNFFEIAKNYPLGIQGINNQLIVRDPVLTKDGYLQCVGSIPVNSMVYLLKGSSDSLIAAAQDAAIKATTNLDASADKIDFSATMVFDCISRALYLGDKFNLELDSISKHTSEQTLFGVVCFGEITNSESGAIKLLNKSTVMGSW</sequence>
<proteinExistence type="predicted"/>
<evidence type="ECO:0000313" key="4">
    <source>
        <dbReference type="Proteomes" id="UP000239007"/>
    </source>
</evidence>
<dbReference type="RefSeq" id="WP_105052887.1">
    <property type="nucleotide sequence ID" value="NZ_BMYG01000001.1"/>
</dbReference>
<dbReference type="Pfam" id="PF08495">
    <property type="entry name" value="FIST"/>
    <property type="match status" value="1"/>
</dbReference>
<gene>
    <name evidence="3" type="ORF">BTO11_12365</name>
</gene>
<accession>A0A2S7UYM8</accession>
<name>A0A2S7UYM8_9GAMM</name>
<keyword evidence="4" id="KW-1185">Reference proteome</keyword>
<evidence type="ECO:0008006" key="5">
    <source>
        <dbReference type="Google" id="ProtNLM"/>
    </source>
</evidence>